<organism evidence="1 2">
    <name type="scientific">Halovulum dunhuangense</name>
    <dbReference type="NCBI Taxonomy" id="1505036"/>
    <lineage>
        <taxon>Bacteria</taxon>
        <taxon>Pseudomonadati</taxon>
        <taxon>Pseudomonadota</taxon>
        <taxon>Alphaproteobacteria</taxon>
        <taxon>Rhodobacterales</taxon>
        <taxon>Paracoccaceae</taxon>
        <taxon>Halovulum</taxon>
    </lineage>
</organism>
<proteinExistence type="predicted"/>
<protein>
    <submittedName>
        <fullName evidence="1">Uncharacterized protein</fullName>
    </submittedName>
</protein>
<dbReference type="EMBL" id="JABFBC010000002">
    <property type="protein sequence ID" value="NNU81373.1"/>
    <property type="molecule type" value="Genomic_DNA"/>
</dbReference>
<dbReference type="RefSeq" id="WP_171326218.1">
    <property type="nucleotide sequence ID" value="NZ_JABFBC010000002.1"/>
</dbReference>
<comment type="caution">
    <text evidence="1">The sequence shown here is derived from an EMBL/GenBank/DDBJ whole genome shotgun (WGS) entry which is preliminary data.</text>
</comment>
<dbReference type="Proteomes" id="UP000572377">
    <property type="component" value="Unassembled WGS sequence"/>
</dbReference>
<sequence>MKAWRRSEPRTARPFFAVHALEAALDSTVLLVGEREKEIEDDVVQLDPADFDGLHVAICPKLDADKIRSTLADRAEGVVLLLSLRDPMFKRRLVHRRWPVDGELPERIFLDSGLVQEFGHKRELHATLALALDADAEPAPGWPHRRGAWIAKRTFRLKLRSVRSTFDIRKMTKHEAAAWTGFPGALLHVEYNEGRLLEEPNDENPLATCFIAEEVYERMQRVSDGPLLQAFVMAEIVAAVLGHAAKDVEEATEVPKGTPLATILEQLGANMPMSLTNLKDIVRDPVKLRAAVHDRTDFVRQLRSI</sequence>
<reference evidence="1 2" key="1">
    <citation type="submission" date="2020-05" db="EMBL/GenBank/DDBJ databases">
        <title>Gimesia benthica sp. nov., a novel planctomycete isolated from a deep-sea water sample of the Northwest Indian Ocean.</title>
        <authorList>
            <person name="Wang J."/>
            <person name="Ruan C."/>
            <person name="Song L."/>
            <person name="Zhu Y."/>
            <person name="Li A."/>
            <person name="Zheng X."/>
            <person name="Wang L."/>
            <person name="Lu Z."/>
            <person name="Huang Y."/>
            <person name="Du W."/>
            <person name="Zhou Y."/>
            <person name="Huang L."/>
            <person name="Dai X."/>
        </authorList>
    </citation>
    <scope>NUCLEOTIDE SEQUENCE [LARGE SCALE GENOMIC DNA]</scope>
    <source>
        <strain evidence="1 2">YYQ-30</strain>
    </source>
</reference>
<keyword evidence="2" id="KW-1185">Reference proteome</keyword>
<evidence type="ECO:0000313" key="1">
    <source>
        <dbReference type="EMBL" id="NNU81373.1"/>
    </source>
</evidence>
<evidence type="ECO:0000313" key="2">
    <source>
        <dbReference type="Proteomes" id="UP000572377"/>
    </source>
</evidence>
<dbReference type="AlphaFoldDB" id="A0A849L537"/>
<gene>
    <name evidence="1" type="ORF">HMH01_13095</name>
</gene>
<name>A0A849L537_9RHOB</name>
<accession>A0A849L537</accession>